<reference evidence="4 5" key="1">
    <citation type="submission" date="2017-03" db="EMBL/GenBank/DDBJ databases">
        <authorList>
            <person name="Afonso C.L."/>
            <person name="Miller P.J."/>
            <person name="Scott M.A."/>
            <person name="Spackman E."/>
            <person name="Goraichik I."/>
            <person name="Dimitrov K.M."/>
            <person name="Suarez D.L."/>
            <person name="Swayne D.E."/>
        </authorList>
    </citation>
    <scope>NUCLEOTIDE SEQUENCE [LARGE SCALE GENOMIC DNA]</scope>
    <source>
        <strain evidence="4">PRJEB14757</strain>
    </source>
</reference>
<evidence type="ECO:0000256" key="1">
    <source>
        <dbReference type="SAM" id="MobiDB-lite"/>
    </source>
</evidence>
<proteinExistence type="predicted"/>
<dbReference type="SUPFAM" id="SSF53092">
    <property type="entry name" value="Creatinase/prolidase N-terminal domain"/>
    <property type="match status" value="1"/>
</dbReference>
<dbReference type="InterPro" id="IPR029149">
    <property type="entry name" value="Creatin/AminoP/Spt16_N"/>
</dbReference>
<accession>A0A1W1HIN4</accession>
<feature type="compositionally biased region" description="Polar residues" evidence="1">
    <location>
        <begin position="7"/>
        <end position="21"/>
    </location>
</feature>
<keyword evidence="4" id="KW-0378">Hydrolase</keyword>
<dbReference type="Pfam" id="PF01321">
    <property type="entry name" value="Creatinase_N"/>
    <property type="match status" value="1"/>
</dbReference>
<name>A0A1W1HIN4_9BACT</name>
<dbReference type="InterPro" id="IPR000587">
    <property type="entry name" value="Creatinase_N"/>
</dbReference>
<evidence type="ECO:0000259" key="3">
    <source>
        <dbReference type="Pfam" id="PF01321"/>
    </source>
</evidence>
<feature type="region of interest" description="Disordered" evidence="1">
    <location>
        <begin position="1"/>
        <end position="41"/>
    </location>
</feature>
<evidence type="ECO:0000259" key="2">
    <source>
        <dbReference type="Pfam" id="PF00557"/>
    </source>
</evidence>
<dbReference type="GO" id="GO:0004177">
    <property type="term" value="F:aminopeptidase activity"/>
    <property type="evidence" value="ECO:0007669"/>
    <property type="project" value="UniProtKB-KW"/>
</dbReference>
<feature type="domain" description="Peptidase M24" evidence="2">
    <location>
        <begin position="197"/>
        <end position="431"/>
    </location>
</feature>
<dbReference type="Proteomes" id="UP000191931">
    <property type="component" value="Unassembled WGS sequence"/>
</dbReference>
<evidence type="ECO:0000313" key="4">
    <source>
        <dbReference type="EMBL" id="SLM32293.1"/>
    </source>
</evidence>
<dbReference type="InterPro" id="IPR050659">
    <property type="entry name" value="Peptidase_M24B"/>
</dbReference>
<dbReference type="AlphaFoldDB" id="A0A1W1HIN4"/>
<dbReference type="STRING" id="1246637.MTBBW1_620036"/>
<keyword evidence="5" id="KW-1185">Reference proteome</keyword>
<dbReference type="InterPro" id="IPR036005">
    <property type="entry name" value="Creatinase/aminopeptidase-like"/>
</dbReference>
<dbReference type="Gene3D" id="3.90.230.10">
    <property type="entry name" value="Creatinase/methionine aminopeptidase superfamily"/>
    <property type="match status" value="1"/>
</dbReference>
<feature type="domain" description="Creatinase N-terminal" evidence="3">
    <location>
        <begin position="64"/>
        <end position="189"/>
    </location>
</feature>
<dbReference type="SUPFAM" id="SSF55920">
    <property type="entry name" value="Creatinase/aminopeptidase"/>
    <property type="match status" value="1"/>
</dbReference>
<dbReference type="EC" id="3.4.11.9" evidence="4"/>
<dbReference type="Pfam" id="PF00557">
    <property type="entry name" value="Peptidase_M24"/>
    <property type="match status" value="1"/>
</dbReference>
<dbReference type="InterPro" id="IPR000994">
    <property type="entry name" value="Pept_M24"/>
</dbReference>
<dbReference type="PANTHER" id="PTHR46112:SF2">
    <property type="entry name" value="XAA-PRO AMINOPEPTIDASE P-RELATED"/>
    <property type="match status" value="1"/>
</dbReference>
<dbReference type="PANTHER" id="PTHR46112">
    <property type="entry name" value="AMINOPEPTIDASE"/>
    <property type="match status" value="1"/>
</dbReference>
<dbReference type="CDD" id="cd01066">
    <property type="entry name" value="APP_MetAP"/>
    <property type="match status" value="1"/>
</dbReference>
<dbReference type="EMBL" id="FWEV01000306">
    <property type="protein sequence ID" value="SLM32293.1"/>
    <property type="molecule type" value="Genomic_DNA"/>
</dbReference>
<sequence length="447" mass="49318">MKIMVQKNVTRQMKDAQNSTDKPAHKNNGGMFSRERESSGTKTKGELMMEYYHQSIPMSEILNRIAKLQSVLLEKDMDAALILQKSDFFYFSGTIQQGWLYVPVEGRPLLMIFKDYERAKAESPIESVISLVSPKKIPEIIKDMGMPFPANLGMELDVLPTNLYFQYDNIFSYSAIIDVSTEIRLIRAVKSDYEIGQIEAAARLSDKLAEKVPEILEPGKTEIALAGELEAYARSLGHQGNVRMRLWGSELFYGHLMAGESAAVPSFMSSPTGGCGTSSATAQGAGFRKIKPNEPVLVDYVFALNGYLSDHARIFSIGPLSDDFINAHDAMLDIQKRAVESGKSGMVSGQLYEQMVSQAEDAGYGDFFMGADARKIRFTGHGLGIELDEFPFIAKGQKLVLQKGMVVALEPKVIMPGKGVVGIENTFVVTDDGLRSLGKFQNSICQI</sequence>
<protein>
    <submittedName>
        <fullName evidence="4">PepP</fullName>
        <ecNumber evidence="4">3.4.11.9</ecNumber>
    </submittedName>
</protein>
<keyword evidence="4" id="KW-0031">Aminopeptidase</keyword>
<gene>
    <name evidence="4" type="primary">pepP</name>
    <name evidence="4" type="ORF">MTBBW1_620036</name>
</gene>
<dbReference type="Gene3D" id="3.40.350.10">
    <property type="entry name" value="Creatinase/prolidase N-terminal domain"/>
    <property type="match status" value="1"/>
</dbReference>
<keyword evidence="4" id="KW-0645">Protease</keyword>
<organism evidence="4 5">
    <name type="scientific">Desulfamplus magnetovallimortis</name>
    <dbReference type="NCBI Taxonomy" id="1246637"/>
    <lineage>
        <taxon>Bacteria</taxon>
        <taxon>Pseudomonadati</taxon>
        <taxon>Thermodesulfobacteriota</taxon>
        <taxon>Desulfobacteria</taxon>
        <taxon>Desulfobacterales</taxon>
        <taxon>Desulfobacteraceae</taxon>
        <taxon>Desulfamplus</taxon>
    </lineage>
</organism>
<dbReference type="RefSeq" id="WP_245809304.1">
    <property type="nucleotide sequence ID" value="NZ_LT828542.1"/>
</dbReference>
<evidence type="ECO:0000313" key="5">
    <source>
        <dbReference type="Proteomes" id="UP000191931"/>
    </source>
</evidence>